<gene>
    <name evidence="1" type="ORF">XELAEV_18029304mg</name>
</gene>
<dbReference type="AlphaFoldDB" id="A0A974HHE9"/>
<dbReference type="EMBL" id="CM004475">
    <property type="protein sequence ID" value="OCT78197.1"/>
    <property type="molecule type" value="Genomic_DNA"/>
</dbReference>
<accession>A0A974HHE9</accession>
<organism evidence="1 2">
    <name type="scientific">Xenopus laevis</name>
    <name type="common">African clawed frog</name>
    <dbReference type="NCBI Taxonomy" id="8355"/>
    <lineage>
        <taxon>Eukaryota</taxon>
        <taxon>Metazoa</taxon>
        <taxon>Chordata</taxon>
        <taxon>Craniata</taxon>
        <taxon>Vertebrata</taxon>
        <taxon>Euteleostomi</taxon>
        <taxon>Amphibia</taxon>
        <taxon>Batrachia</taxon>
        <taxon>Anura</taxon>
        <taxon>Pipoidea</taxon>
        <taxon>Pipidae</taxon>
        <taxon>Xenopodinae</taxon>
        <taxon>Xenopus</taxon>
        <taxon>Xenopus</taxon>
    </lineage>
</organism>
<dbReference type="Proteomes" id="UP000694892">
    <property type="component" value="Chromosome 5S"/>
</dbReference>
<evidence type="ECO:0000313" key="1">
    <source>
        <dbReference type="EMBL" id="OCT78197.1"/>
    </source>
</evidence>
<name>A0A974HHE9_XENLA</name>
<protein>
    <submittedName>
        <fullName evidence="1">Uncharacterized protein</fullName>
    </submittedName>
</protein>
<sequence length="72" mass="8551">MPDLTHQNFSPFFKRQSLAMCGVFFRCFFYCPKSTKGQCQQRHLVGLSLKFYFATLWHSSCTSAWFRKSVFH</sequence>
<proteinExistence type="predicted"/>
<reference evidence="2" key="1">
    <citation type="journal article" date="2016" name="Nature">
        <title>Genome evolution in the allotetraploid frog Xenopus laevis.</title>
        <authorList>
            <person name="Session A.M."/>
            <person name="Uno Y."/>
            <person name="Kwon T."/>
            <person name="Chapman J.A."/>
            <person name="Toyoda A."/>
            <person name="Takahashi S."/>
            <person name="Fukui A."/>
            <person name="Hikosaka A."/>
            <person name="Suzuki A."/>
            <person name="Kondo M."/>
            <person name="van Heeringen S.J."/>
            <person name="Quigley I."/>
            <person name="Heinz S."/>
            <person name="Ogino H."/>
            <person name="Ochi H."/>
            <person name="Hellsten U."/>
            <person name="Lyons J.B."/>
            <person name="Simakov O."/>
            <person name="Putnam N."/>
            <person name="Stites J."/>
            <person name="Kuroki Y."/>
            <person name="Tanaka T."/>
            <person name="Michiue T."/>
            <person name="Watanabe M."/>
            <person name="Bogdanovic O."/>
            <person name="Lister R."/>
            <person name="Georgiou G."/>
            <person name="Paranjpe S.S."/>
            <person name="van Kruijsbergen I."/>
            <person name="Shu S."/>
            <person name="Carlson J."/>
            <person name="Kinoshita T."/>
            <person name="Ohta Y."/>
            <person name="Mawaribuchi S."/>
            <person name="Jenkins J."/>
            <person name="Grimwood J."/>
            <person name="Schmutz J."/>
            <person name="Mitros T."/>
            <person name="Mozaffari S.V."/>
            <person name="Suzuki Y."/>
            <person name="Haramoto Y."/>
            <person name="Yamamoto T.S."/>
            <person name="Takagi C."/>
            <person name="Heald R."/>
            <person name="Miller K."/>
            <person name="Haudenschild C."/>
            <person name="Kitzman J."/>
            <person name="Nakayama T."/>
            <person name="Izutsu Y."/>
            <person name="Robert J."/>
            <person name="Fortriede J."/>
            <person name="Burns K."/>
            <person name="Lotay V."/>
            <person name="Karimi K."/>
            <person name="Yasuoka Y."/>
            <person name="Dichmann D.S."/>
            <person name="Flajnik M.F."/>
            <person name="Houston D.W."/>
            <person name="Shendure J."/>
            <person name="DuPasquier L."/>
            <person name="Vize P.D."/>
            <person name="Zorn A.M."/>
            <person name="Ito M."/>
            <person name="Marcotte E.M."/>
            <person name="Wallingford J.B."/>
            <person name="Ito Y."/>
            <person name="Asashima M."/>
            <person name="Ueno N."/>
            <person name="Matsuda Y."/>
            <person name="Veenstra G.J."/>
            <person name="Fujiyama A."/>
            <person name="Harland R.M."/>
            <person name="Taira M."/>
            <person name="Rokhsar D.S."/>
        </authorList>
    </citation>
    <scope>NUCLEOTIDE SEQUENCE [LARGE SCALE GENOMIC DNA]</scope>
    <source>
        <strain evidence="2">J</strain>
    </source>
</reference>
<evidence type="ECO:0000313" key="2">
    <source>
        <dbReference type="Proteomes" id="UP000694892"/>
    </source>
</evidence>